<accession>A0A917T1M8</accession>
<dbReference type="InterPro" id="IPR029069">
    <property type="entry name" value="HotDog_dom_sf"/>
</dbReference>
<reference evidence="1" key="2">
    <citation type="submission" date="2020-09" db="EMBL/GenBank/DDBJ databases">
        <authorList>
            <person name="Sun Q."/>
            <person name="Zhou Y."/>
        </authorList>
    </citation>
    <scope>NUCLEOTIDE SEQUENCE</scope>
    <source>
        <strain evidence="1">CGMCC 1.6293</strain>
    </source>
</reference>
<evidence type="ECO:0000313" key="2">
    <source>
        <dbReference type="Proteomes" id="UP000649829"/>
    </source>
</evidence>
<dbReference type="CDD" id="cd00586">
    <property type="entry name" value="4HBT"/>
    <property type="match status" value="1"/>
</dbReference>
<dbReference type="SUPFAM" id="SSF54637">
    <property type="entry name" value="Thioesterase/thiol ester dehydrase-isomerase"/>
    <property type="match status" value="1"/>
</dbReference>
<dbReference type="Pfam" id="PF13279">
    <property type="entry name" value="4HBT_2"/>
    <property type="match status" value="1"/>
</dbReference>
<dbReference type="Gene3D" id="3.10.129.10">
    <property type="entry name" value="Hotdog Thioesterase"/>
    <property type="match status" value="1"/>
</dbReference>
<gene>
    <name evidence="1" type="ORF">GCM10011534_31320</name>
</gene>
<keyword evidence="2" id="KW-1185">Reference proteome</keyword>
<evidence type="ECO:0000313" key="1">
    <source>
        <dbReference type="EMBL" id="GGM07100.1"/>
    </source>
</evidence>
<reference evidence="1" key="1">
    <citation type="journal article" date="2014" name="Int. J. Syst. Evol. Microbiol.">
        <title>Complete genome sequence of Corynebacterium casei LMG S-19264T (=DSM 44701T), isolated from a smear-ripened cheese.</title>
        <authorList>
            <consortium name="US DOE Joint Genome Institute (JGI-PGF)"/>
            <person name="Walter F."/>
            <person name="Albersmeier A."/>
            <person name="Kalinowski J."/>
            <person name="Ruckert C."/>
        </authorList>
    </citation>
    <scope>NUCLEOTIDE SEQUENCE</scope>
    <source>
        <strain evidence="1">CGMCC 1.6293</strain>
    </source>
</reference>
<protein>
    <submittedName>
        <fullName evidence="1">Thioeseterase</fullName>
    </submittedName>
</protein>
<name>A0A917T1M8_9RHOB</name>
<organism evidence="1 2">
    <name type="scientific">Pseudooceanicola nanhaiensis</name>
    <dbReference type="NCBI Taxonomy" id="375761"/>
    <lineage>
        <taxon>Bacteria</taxon>
        <taxon>Pseudomonadati</taxon>
        <taxon>Pseudomonadota</taxon>
        <taxon>Alphaproteobacteria</taxon>
        <taxon>Rhodobacterales</taxon>
        <taxon>Paracoccaceae</taxon>
        <taxon>Pseudooceanicola</taxon>
    </lineage>
</organism>
<dbReference type="InterPro" id="IPR051490">
    <property type="entry name" value="THEM6_lcsJ_thioesterase"/>
</dbReference>
<sequence length="180" mass="21063">MYPFVRIFAQCLRHRSRPLSPWDTHVSHHRVLPWDLDMMNELNNGLTLTFYDMGRIPFSLRIGMWDRFRANGLSFTIAGSALRYRKRITLGQRLEQRTRIAGWDARFLYFDQSLWLDPDTCAGQGVFRSAVVRRGRMVGIEDEVLPLLDTPATADARPELPDWIRHWAAAENARPWPPER</sequence>
<proteinExistence type="predicted"/>
<dbReference type="EMBL" id="BMLF01000002">
    <property type="protein sequence ID" value="GGM07100.1"/>
    <property type="molecule type" value="Genomic_DNA"/>
</dbReference>
<comment type="caution">
    <text evidence="1">The sequence shown here is derived from an EMBL/GenBank/DDBJ whole genome shotgun (WGS) entry which is preliminary data.</text>
</comment>
<dbReference type="PANTHER" id="PTHR12475">
    <property type="match status" value="1"/>
</dbReference>
<dbReference type="RefSeq" id="WP_028287080.1">
    <property type="nucleotide sequence ID" value="NZ_BMLF01000002.1"/>
</dbReference>
<dbReference type="PANTHER" id="PTHR12475:SF4">
    <property type="entry name" value="PROTEIN THEM6"/>
    <property type="match status" value="1"/>
</dbReference>
<dbReference type="AlphaFoldDB" id="A0A917T1M8"/>
<dbReference type="Proteomes" id="UP000649829">
    <property type="component" value="Unassembled WGS sequence"/>
</dbReference>